<dbReference type="EMBL" id="JAUKWQ010000002">
    <property type="protein sequence ID" value="MDO1582253.1"/>
    <property type="molecule type" value="Genomic_DNA"/>
</dbReference>
<dbReference type="Proteomes" id="UP001169006">
    <property type="component" value="Unassembled WGS sequence"/>
</dbReference>
<comment type="caution">
    <text evidence="1">The sequence shown here is derived from an EMBL/GenBank/DDBJ whole genome shotgun (WGS) entry which is preliminary data.</text>
</comment>
<reference evidence="1" key="1">
    <citation type="journal article" date="2015" name="Int. J. Syst. Evol. Microbiol.">
        <title>Rhizobium oryzicola sp. nov., potential plant-growth-promoting endophytic bacteria isolated from rice roots.</title>
        <authorList>
            <person name="Zhang X.X."/>
            <person name="Gao J.S."/>
            <person name="Cao Y.H."/>
            <person name="Sheirdil R.A."/>
            <person name="Wang X.C."/>
            <person name="Zhang L."/>
        </authorList>
    </citation>
    <scope>NUCLEOTIDE SEQUENCE</scope>
    <source>
        <strain evidence="1">05753</strain>
    </source>
</reference>
<gene>
    <name evidence="1" type="ORF">Q2T52_09100</name>
</gene>
<accession>A0ABT8SV00</accession>
<proteinExistence type="predicted"/>
<keyword evidence="2" id="KW-1185">Reference proteome</keyword>
<evidence type="ECO:0000313" key="1">
    <source>
        <dbReference type="EMBL" id="MDO1582253.1"/>
    </source>
</evidence>
<name>A0ABT8SV00_9HYPH</name>
<organism evidence="1 2">
    <name type="scientific">Rhizobium oryzicola</name>
    <dbReference type="NCBI Taxonomy" id="1232668"/>
    <lineage>
        <taxon>Bacteria</taxon>
        <taxon>Pseudomonadati</taxon>
        <taxon>Pseudomonadota</taxon>
        <taxon>Alphaproteobacteria</taxon>
        <taxon>Hyphomicrobiales</taxon>
        <taxon>Rhizobiaceae</taxon>
        <taxon>Rhizobium/Agrobacterium group</taxon>
        <taxon>Rhizobium</taxon>
    </lineage>
</organism>
<protein>
    <recommendedName>
        <fullName evidence="3">Antitoxin</fullName>
    </recommendedName>
</protein>
<evidence type="ECO:0008006" key="3">
    <source>
        <dbReference type="Google" id="ProtNLM"/>
    </source>
</evidence>
<reference evidence="1" key="2">
    <citation type="submission" date="2023-07" db="EMBL/GenBank/DDBJ databases">
        <authorList>
            <person name="Sun H."/>
        </authorList>
    </citation>
    <scope>NUCLEOTIDE SEQUENCE</scope>
    <source>
        <strain evidence="1">05753</strain>
    </source>
</reference>
<dbReference type="RefSeq" id="WP_302076394.1">
    <property type="nucleotide sequence ID" value="NZ_JAUKWQ010000002.1"/>
</dbReference>
<sequence length="84" mass="9371">MVQAVKVTATDFARGFSKYREEAFGTDVIEVTSHGRVIGGYLSAKELEHYRALKQRERDVILVSEMDDDLAAAIMKAEYGKASE</sequence>
<evidence type="ECO:0000313" key="2">
    <source>
        <dbReference type="Proteomes" id="UP001169006"/>
    </source>
</evidence>